<gene>
    <name evidence="1" type="ORF">E2562_008128</name>
</gene>
<dbReference type="AlphaFoldDB" id="A0A6G1CEF3"/>
<evidence type="ECO:0000313" key="1">
    <source>
        <dbReference type="EMBL" id="KAF0898536.1"/>
    </source>
</evidence>
<dbReference type="Proteomes" id="UP000479710">
    <property type="component" value="Unassembled WGS sequence"/>
</dbReference>
<proteinExistence type="predicted"/>
<comment type="caution">
    <text evidence="1">The sequence shown here is derived from an EMBL/GenBank/DDBJ whole genome shotgun (WGS) entry which is preliminary data.</text>
</comment>
<keyword evidence="2" id="KW-1185">Reference proteome</keyword>
<protein>
    <submittedName>
        <fullName evidence="1">Uncharacterized protein</fullName>
    </submittedName>
</protein>
<accession>A0A6G1CEF3</accession>
<evidence type="ECO:0000313" key="2">
    <source>
        <dbReference type="Proteomes" id="UP000479710"/>
    </source>
</evidence>
<organism evidence="1 2">
    <name type="scientific">Oryza meyeriana var. granulata</name>
    <dbReference type="NCBI Taxonomy" id="110450"/>
    <lineage>
        <taxon>Eukaryota</taxon>
        <taxon>Viridiplantae</taxon>
        <taxon>Streptophyta</taxon>
        <taxon>Embryophyta</taxon>
        <taxon>Tracheophyta</taxon>
        <taxon>Spermatophyta</taxon>
        <taxon>Magnoliopsida</taxon>
        <taxon>Liliopsida</taxon>
        <taxon>Poales</taxon>
        <taxon>Poaceae</taxon>
        <taxon>BOP clade</taxon>
        <taxon>Oryzoideae</taxon>
        <taxon>Oryzeae</taxon>
        <taxon>Oryzinae</taxon>
        <taxon>Oryza</taxon>
        <taxon>Oryza meyeriana</taxon>
    </lineage>
</organism>
<dbReference type="EMBL" id="SPHZ02000009">
    <property type="protein sequence ID" value="KAF0898536.1"/>
    <property type="molecule type" value="Genomic_DNA"/>
</dbReference>
<sequence>MPSHSNRLPSPTLAYPLPLFFIVSHGSTNLLPASIYSGGYSHTEFRTRSDKREYRRVVLPNVLECLLISDADTDKAPTVAYPSDERRPIHSGGGYASTLRVRLIQAPSPSRLQSLSREASNLKELE</sequence>
<reference evidence="1 2" key="1">
    <citation type="submission" date="2019-11" db="EMBL/GenBank/DDBJ databases">
        <title>Whole genome sequence of Oryza granulata.</title>
        <authorList>
            <person name="Li W."/>
        </authorList>
    </citation>
    <scope>NUCLEOTIDE SEQUENCE [LARGE SCALE GENOMIC DNA]</scope>
    <source>
        <strain evidence="2">cv. Menghai</strain>
        <tissue evidence="1">Leaf</tissue>
    </source>
</reference>
<dbReference type="OrthoDB" id="952271at2759"/>
<name>A0A6G1CEF3_9ORYZ</name>